<sequence length="417" mass="45837">MHVATGALLPSIVDVDTLTGFPKIVPQLERTRANIPALHQSSTGRRPEPAAPHNLGFRDPLDDYSFNSEIGLLEVGTAPLDDDSNGRWTVTFGEPVSQMARLETISISNCLSNALVASSAQPTILPHVQFLSLEDSIAPLVAYLQSSAAFHARRVALTISDPPLTIESITIDSHSQHLSGGVYGEELSQCLVCRTLWKDPATGAHVHRAQTGIQGLALKGLHFKGRQRTSNRVFWLDAWYHPFESKAKPDLRISLSWLTVEVSDCYCLEATWRDAIAPLPNLTTIKFLEGDILGFASVMAAIAEPVPRSTPTSSTLETIRGAPLFPALSTIILREVREYAAQFALVLKRWPKMHSLREPHVGSCTNFIEDDFDFFVRCAPNVTVKWDGVEDEQECMDEGSFAEQTQSVAIFGAPIDH</sequence>
<dbReference type="AlphaFoldDB" id="A0A4Y7TYT1"/>
<dbReference type="Proteomes" id="UP000298030">
    <property type="component" value="Unassembled WGS sequence"/>
</dbReference>
<proteinExistence type="predicted"/>
<reference evidence="2 3" key="1">
    <citation type="journal article" date="2019" name="Nat. Ecol. Evol.">
        <title>Megaphylogeny resolves global patterns of mushroom evolution.</title>
        <authorList>
            <person name="Varga T."/>
            <person name="Krizsan K."/>
            <person name="Foldi C."/>
            <person name="Dima B."/>
            <person name="Sanchez-Garcia M."/>
            <person name="Sanchez-Ramirez S."/>
            <person name="Szollosi G.J."/>
            <person name="Szarkandi J.G."/>
            <person name="Papp V."/>
            <person name="Albert L."/>
            <person name="Andreopoulos W."/>
            <person name="Angelini C."/>
            <person name="Antonin V."/>
            <person name="Barry K.W."/>
            <person name="Bougher N.L."/>
            <person name="Buchanan P."/>
            <person name="Buyck B."/>
            <person name="Bense V."/>
            <person name="Catcheside P."/>
            <person name="Chovatia M."/>
            <person name="Cooper J."/>
            <person name="Damon W."/>
            <person name="Desjardin D."/>
            <person name="Finy P."/>
            <person name="Geml J."/>
            <person name="Haridas S."/>
            <person name="Hughes K."/>
            <person name="Justo A."/>
            <person name="Karasinski D."/>
            <person name="Kautmanova I."/>
            <person name="Kiss B."/>
            <person name="Kocsube S."/>
            <person name="Kotiranta H."/>
            <person name="LaButti K.M."/>
            <person name="Lechner B.E."/>
            <person name="Liimatainen K."/>
            <person name="Lipzen A."/>
            <person name="Lukacs Z."/>
            <person name="Mihaltcheva S."/>
            <person name="Morgado L.N."/>
            <person name="Niskanen T."/>
            <person name="Noordeloos M.E."/>
            <person name="Ohm R.A."/>
            <person name="Ortiz-Santana B."/>
            <person name="Ovrebo C."/>
            <person name="Racz N."/>
            <person name="Riley R."/>
            <person name="Savchenko A."/>
            <person name="Shiryaev A."/>
            <person name="Soop K."/>
            <person name="Spirin V."/>
            <person name="Szebenyi C."/>
            <person name="Tomsovsky M."/>
            <person name="Tulloss R.E."/>
            <person name="Uehling J."/>
            <person name="Grigoriev I.V."/>
            <person name="Vagvolgyi C."/>
            <person name="Papp T."/>
            <person name="Martin F.M."/>
            <person name="Miettinen O."/>
            <person name="Hibbett D.S."/>
            <person name="Nagy L.G."/>
        </authorList>
    </citation>
    <scope>NUCLEOTIDE SEQUENCE [LARGE SCALE GENOMIC DNA]</scope>
    <source>
        <strain evidence="2 3">FP101781</strain>
    </source>
</reference>
<evidence type="ECO:0000256" key="1">
    <source>
        <dbReference type="SAM" id="MobiDB-lite"/>
    </source>
</evidence>
<organism evidence="2 3">
    <name type="scientific">Coprinellus micaceus</name>
    <name type="common">Glistening ink-cap mushroom</name>
    <name type="synonym">Coprinus micaceus</name>
    <dbReference type="NCBI Taxonomy" id="71717"/>
    <lineage>
        <taxon>Eukaryota</taxon>
        <taxon>Fungi</taxon>
        <taxon>Dikarya</taxon>
        <taxon>Basidiomycota</taxon>
        <taxon>Agaricomycotina</taxon>
        <taxon>Agaricomycetes</taxon>
        <taxon>Agaricomycetidae</taxon>
        <taxon>Agaricales</taxon>
        <taxon>Agaricineae</taxon>
        <taxon>Psathyrellaceae</taxon>
        <taxon>Coprinellus</taxon>
    </lineage>
</organism>
<gene>
    <name evidence="2" type="ORF">FA13DRAFT_1704837</name>
</gene>
<evidence type="ECO:0000313" key="2">
    <source>
        <dbReference type="EMBL" id="TEB39340.1"/>
    </source>
</evidence>
<accession>A0A4Y7TYT1</accession>
<protein>
    <submittedName>
        <fullName evidence="2">Uncharacterized protein</fullName>
    </submittedName>
</protein>
<evidence type="ECO:0000313" key="3">
    <source>
        <dbReference type="Proteomes" id="UP000298030"/>
    </source>
</evidence>
<feature type="region of interest" description="Disordered" evidence="1">
    <location>
        <begin position="37"/>
        <end position="58"/>
    </location>
</feature>
<comment type="caution">
    <text evidence="2">The sequence shown here is derived from an EMBL/GenBank/DDBJ whole genome shotgun (WGS) entry which is preliminary data.</text>
</comment>
<name>A0A4Y7TYT1_COPMI</name>
<dbReference type="EMBL" id="QPFP01000002">
    <property type="protein sequence ID" value="TEB39340.1"/>
    <property type="molecule type" value="Genomic_DNA"/>
</dbReference>
<keyword evidence="3" id="KW-1185">Reference proteome</keyword>